<dbReference type="AlphaFoldDB" id="A0A0A2WPE6"/>
<accession>A0A0A2WPE6</accession>
<dbReference type="Proteomes" id="UP000030518">
    <property type="component" value="Unassembled WGS sequence"/>
</dbReference>
<name>A0A0A2WPE6_9GAMM</name>
<proteinExistence type="predicted"/>
<protein>
    <submittedName>
        <fullName evidence="1">Uncharacterized protein</fullName>
    </submittedName>
</protein>
<organism evidence="1 2">
    <name type="scientific">Lysobacter dokdonensis DS-58</name>
    <dbReference type="NCBI Taxonomy" id="1300345"/>
    <lineage>
        <taxon>Bacteria</taxon>
        <taxon>Pseudomonadati</taxon>
        <taxon>Pseudomonadota</taxon>
        <taxon>Gammaproteobacteria</taxon>
        <taxon>Lysobacterales</taxon>
        <taxon>Lysobacteraceae</taxon>
        <taxon>Noviluteimonas</taxon>
    </lineage>
</organism>
<comment type="caution">
    <text evidence="1">The sequence shown here is derived from an EMBL/GenBank/DDBJ whole genome shotgun (WGS) entry which is preliminary data.</text>
</comment>
<reference evidence="1 2" key="1">
    <citation type="submission" date="2014-09" db="EMBL/GenBank/DDBJ databases">
        <title>Genome sequences of Lysobacter dokdonensis DS-58.</title>
        <authorList>
            <person name="Kim J.F."/>
            <person name="Kwak M.-J."/>
        </authorList>
    </citation>
    <scope>NUCLEOTIDE SEQUENCE [LARGE SCALE GENOMIC DNA]</scope>
    <source>
        <strain evidence="1 2">DS-58</strain>
    </source>
</reference>
<sequence length="41" mass="4865">MQKLDVSRDGVKFRYRSILYDKLDDALSYARIDRERQAEGS</sequence>
<gene>
    <name evidence="1" type="ORF">LF41_1149</name>
</gene>
<evidence type="ECO:0000313" key="1">
    <source>
        <dbReference type="EMBL" id="KGQ20612.1"/>
    </source>
</evidence>
<dbReference type="EMBL" id="JRKJ01000002">
    <property type="protein sequence ID" value="KGQ20612.1"/>
    <property type="molecule type" value="Genomic_DNA"/>
</dbReference>
<keyword evidence="2" id="KW-1185">Reference proteome</keyword>
<evidence type="ECO:0000313" key="2">
    <source>
        <dbReference type="Proteomes" id="UP000030518"/>
    </source>
</evidence>